<dbReference type="GO" id="GO:0004061">
    <property type="term" value="F:arylformamidase activity"/>
    <property type="evidence" value="ECO:0007669"/>
    <property type="project" value="InterPro"/>
</dbReference>
<dbReference type="InterPro" id="IPR037175">
    <property type="entry name" value="KFase_sf"/>
</dbReference>
<dbReference type="Pfam" id="PF04199">
    <property type="entry name" value="Cyclase"/>
    <property type="match status" value="1"/>
</dbReference>
<name>A0A1G5RTV7_9FIRM</name>
<dbReference type="AlphaFoldDB" id="A0A1G5RTV7"/>
<dbReference type="RefSeq" id="WP_092589489.1">
    <property type="nucleotide sequence ID" value="NZ_FMWL01000002.1"/>
</dbReference>
<dbReference type="Proteomes" id="UP000199208">
    <property type="component" value="Unassembled WGS sequence"/>
</dbReference>
<gene>
    <name evidence="1" type="ORF">SAMN03080599_00708</name>
</gene>
<dbReference type="GO" id="GO:0019441">
    <property type="term" value="P:L-tryptophan catabolic process to kynurenine"/>
    <property type="evidence" value="ECO:0007669"/>
    <property type="project" value="InterPro"/>
</dbReference>
<organism evidence="1 2">
    <name type="scientific">Acidaminobacter hydrogenoformans DSM 2784</name>
    <dbReference type="NCBI Taxonomy" id="1120920"/>
    <lineage>
        <taxon>Bacteria</taxon>
        <taxon>Bacillati</taxon>
        <taxon>Bacillota</taxon>
        <taxon>Clostridia</taxon>
        <taxon>Peptostreptococcales</taxon>
        <taxon>Acidaminobacteraceae</taxon>
        <taxon>Acidaminobacter</taxon>
    </lineage>
</organism>
<sequence length="211" mass="23518">MKIIDLTHLIKENMPVFPGTEPPVLEAANTLERDGFREKKLHMYSHTGTHMDAPAHMINKGWTLDQVGIEAFFGPAVKIDARGLKRIEKIHLEPLTDSGAEFLVLWTGWDQYWGTEKYFGAFPALSLEAAAWLTGLSLKGIGVDAISIDPMDSEDFAVHLELLSNDMVLIENLRGLEQLPEQFIFSAMPLKLEDADGSPVRAYALLEADKL</sequence>
<accession>A0A1G5RTV7</accession>
<dbReference type="InterPro" id="IPR007325">
    <property type="entry name" value="KFase/CYL"/>
</dbReference>
<dbReference type="EMBL" id="FMWL01000002">
    <property type="protein sequence ID" value="SCZ77288.1"/>
    <property type="molecule type" value="Genomic_DNA"/>
</dbReference>
<keyword evidence="2" id="KW-1185">Reference proteome</keyword>
<dbReference type="STRING" id="1120920.SAMN03080599_00708"/>
<proteinExistence type="predicted"/>
<evidence type="ECO:0000313" key="2">
    <source>
        <dbReference type="Proteomes" id="UP000199208"/>
    </source>
</evidence>
<dbReference type="SUPFAM" id="SSF102198">
    <property type="entry name" value="Putative cyclase"/>
    <property type="match status" value="1"/>
</dbReference>
<reference evidence="1 2" key="1">
    <citation type="submission" date="2016-10" db="EMBL/GenBank/DDBJ databases">
        <authorList>
            <person name="de Groot N.N."/>
        </authorList>
    </citation>
    <scope>NUCLEOTIDE SEQUENCE [LARGE SCALE GENOMIC DNA]</scope>
    <source>
        <strain evidence="1 2">DSM 2784</strain>
    </source>
</reference>
<dbReference type="PANTHER" id="PTHR31118:SF12">
    <property type="entry name" value="CYCLASE-LIKE PROTEIN 2"/>
    <property type="match status" value="1"/>
</dbReference>
<dbReference type="PANTHER" id="PTHR31118">
    <property type="entry name" value="CYCLASE-LIKE PROTEIN 2"/>
    <property type="match status" value="1"/>
</dbReference>
<dbReference type="OrthoDB" id="9796085at2"/>
<evidence type="ECO:0000313" key="1">
    <source>
        <dbReference type="EMBL" id="SCZ77288.1"/>
    </source>
</evidence>
<protein>
    <submittedName>
        <fullName evidence="1">Kynurenine formamidase</fullName>
    </submittedName>
</protein>
<dbReference type="Gene3D" id="3.50.30.50">
    <property type="entry name" value="Putative cyclase"/>
    <property type="match status" value="1"/>
</dbReference>